<feature type="transmembrane region" description="Helical" evidence="1">
    <location>
        <begin position="58"/>
        <end position="78"/>
    </location>
</feature>
<dbReference type="OrthoDB" id="7057004at2"/>
<keyword evidence="3" id="KW-1185">Reference proteome</keyword>
<organism evidence="2 3">
    <name type="scientific">Bifidobacterium mongoliense DSM 21395</name>
    <dbReference type="NCBI Taxonomy" id="1437603"/>
    <lineage>
        <taxon>Bacteria</taxon>
        <taxon>Bacillati</taxon>
        <taxon>Actinomycetota</taxon>
        <taxon>Actinomycetes</taxon>
        <taxon>Bifidobacteriales</taxon>
        <taxon>Bifidobacteriaceae</taxon>
        <taxon>Bifidobacterium</taxon>
    </lineage>
</organism>
<dbReference type="Proteomes" id="UP000029082">
    <property type="component" value="Unassembled WGS sequence"/>
</dbReference>
<dbReference type="PANTHER" id="PTHR37314">
    <property type="entry name" value="SLR0142 PROTEIN"/>
    <property type="match status" value="1"/>
</dbReference>
<reference evidence="2 3" key="1">
    <citation type="submission" date="2014-03" db="EMBL/GenBank/DDBJ databases">
        <title>Genomics of Bifidobacteria.</title>
        <authorList>
            <person name="Ventura M."/>
            <person name="Milani C."/>
            <person name="Lugli G.A."/>
        </authorList>
    </citation>
    <scope>NUCLEOTIDE SEQUENCE [LARGE SCALE GENOMIC DNA]</scope>
    <source>
        <strain evidence="2 3">DSM 21395</strain>
    </source>
</reference>
<keyword evidence="1" id="KW-0472">Membrane</keyword>
<dbReference type="Pfam" id="PF06912">
    <property type="entry name" value="DUF1275"/>
    <property type="match status" value="1"/>
</dbReference>
<gene>
    <name evidence="2" type="ORF">BMON_0642</name>
</gene>
<feature type="transmembrane region" description="Helical" evidence="1">
    <location>
        <begin position="173"/>
        <end position="192"/>
    </location>
</feature>
<dbReference type="EMBL" id="JGZE01000010">
    <property type="protein sequence ID" value="KFI77083.1"/>
    <property type="molecule type" value="Genomic_DNA"/>
</dbReference>
<sequence length="220" mass="23846">MRTKHTESTVFGALLTMAAGCIDAHSYLLHGQVFAGLQTGNLILLGVRLGQGEVLQSARYVVSLLAFICGTLVIRVLQRLPRLREHEPLRRRLVLAYEATLLLIIAAIGGMLPDVAVIALLSFTAAAELQEFRRLEGNPFTPLMMTGNLRSMTVSAFDAILYHDASAKRRVRAMVGVLAGFTIGALLMTAISPYLHNAGLIVPAIILVIAMTLAFLDHDD</sequence>
<dbReference type="PANTHER" id="PTHR37314:SF4">
    <property type="entry name" value="UPF0700 TRANSMEMBRANE PROTEIN YOAK"/>
    <property type="match status" value="1"/>
</dbReference>
<dbReference type="AlphaFoldDB" id="A0A087C1D3"/>
<protein>
    <submittedName>
        <fullName evidence="2">Putative membrane protein</fullName>
    </submittedName>
</protein>
<evidence type="ECO:0000313" key="2">
    <source>
        <dbReference type="EMBL" id="KFI77083.1"/>
    </source>
</evidence>
<keyword evidence="1" id="KW-0812">Transmembrane</keyword>
<evidence type="ECO:0000256" key="1">
    <source>
        <dbReference type="SAM" id="Phobius"/>
    </source>
</evidence>
<dbReference type="GeneID" id="93093801"/>
<keyword evidence="1" id="KW-1133">Transmembrane helix</keyword>
<feature type="transmembrane region" description="Helical" evidence="1">
    <location>
        <begin position="99"/>
        <end position="123"/>
    </location>
</feature>
<dbReference type="STRING" id="1437603.GCA_000771525_00248"/>
<accession>A0A087C1D3</accession>
<dbReference type="eggNOG" id="COG3619">
    <property type="taxonomic scope" value="Bacteria"/>
</dbReference>
<comment type="caution">
    <text evidence="2">The sequence shown here is derived from an EMBL/GenBank/DDBJ whole genome shotgun (WGS) entry which is preliminary data.</text>
</comment>
<name>A0A087C1D3_9BIFI</name>
<dbReference type="RefSeq" id="WP_033511219.1">
    <property type="nucleotide sequence ID" value="NZ_JDUO01000001.1"/>
</dbReference>
<evidence type="ECO:0000313" key="3">
    <source>
        <dbReference type="Proteomes" id="UP000029082"/>
    </source>
</evidence>
<dbReference type="PROSITE" id="PS51257">
    <property type="entry name" value="PROKAR_LIPOPROTEIN"/>
    <property type="match status" value="1"/>
</dbReference>
<feature type="transmembrane region" description="Helical" evidence="1">
    <location>
        <begin position="198"/>
        <end position="216"/>
    </location>
</feature>
<proteinExistence type="predicted"/>
<dbReference type="InterPro" id="IPR010699">
    <property type="entry name" value="DUF1275"/>
</dbReference>